<evidence type="ECO:0000256" key="2">
    <source>
        <dbReference type="ARBA" id="ARBA00022448"/>
    </source>
</evidence>
<organism evidence="13 14">
    <name type="scientific">Hohenbuehelia grisea</name>
    <dbReference type="NCBI Taxonomy" id="104357"/>
    <lineage>
        <taxon>Eukaryota</taxon>
        <taxon>Fungi</taxon>
        <taxon>Dikarya</taxon>
        <taxon>Basidiomycota</taxon>
        <taxon>Agaricomycotina</taxon>
        <taxon>Agaricomycetes</taxon>
        <taxon>Agaricomycetidae</taxon>
        <taxon>Agaricales</taxon>
        <taxon>Pleurotineae</taxon>
        <taxon>Pleurotaceae</taxon>
        <taxon>Hohenbuehelia</taxon>
    </lineage>
</organism>
<dbReference type="InterPro" id="IPR050361">
    <property type="entry name" value="MPP/UQCRC_Complex"/>
</dbReference>
<evidence type="ECO:0000259" key="12">
    <source>
        <dbReference type="Pfam" id="PF05193"/>
    </source>
</evidence>
<comment type="caution">
    <text evidence="13">The sequence shown here is derived from an EMBL/GenBank/DDBJ whole genome shotgun (WGS) entry which is preliminary data.</text>
</comment>
<dbReference type="InterPro" id="IPR011765">
    <property type="entry name" value="Pept_M16_N"/>
</dbReference>
<dbReference type="EMBL" id="JASNQZ010000010">
    <property type="protein sequence ID" value="KAL0952636.1"/>
    <property type="molecule type" value="Genomic_DNA"/>
</dbReference>
<evidence type="ECO:0000256" key="9">
    <source>
        <dbReference type="ARBA" id="ARBA00038146"/>
    </source>
</evidence>
<comment type="similarity">
    <text evidence="9">Belongs to the peptidase M16 family. UQCRC2/QCR2 subfamily.</text>
</comment>
<name>A0ABR3JAB4_9AGAR</name>
<feature type="domain" description="Peptidase M16 N-terminal" evidence="11">
    <location>
        <begin position="35"/>
        <end position="173"/>
    </location>
</feature>
<dbReference type="Proteomes" id="UP001556367">
    <property type="component" value="Unassembled WGS sequence"/>
</dbReference>
<sequence length="426" mass="43747">MLAARASTARSVSRAARSFATVSDTAGLKLAAIDQGQPTAAVTFLVKAGTRYETKPGVAHALKNFAFKSTPKRSAIGTVRESELYGGVLSASHTREHLALTAEFLRGDEAFFVDVLSSFITSAKYTRHEFQEYVTPVVESETTAATSDPATQALEVAHSIAFRSGLGLPLFAPTHNSITAEDIKSFASSAFSKGNLAVIGTGIDQATLTKLVEKSLGSIATSSTAPTTSASKYYGGETRLEAHGGPQTVFIGFGTTGAPSAELAALAAHLSTQSAVKWSKGLSPIATSIPEGTSVQSVYLPYSDATLFGLLVQGSTAAGVKEAGTIAVKALKDASAGIKGEDVKKAVAKAKFSAASATDSRDGLISLFGSQILSGTGASLDAALASLDKVNEAALSKAASSLFKAKPTYVAIGDVHSLPFADELGL</sequence>
<evidence type="ECO:0000256" key="3">
    <source>
        <dbReference type="ARBA" id="ARBA00022660"/>
    </source>
</evidence>
<evidence type="ECO:0000313" key="13">
    <source>
        <dbReference type="EMBL" id="KAL0952636.1"/>
    </source>
</evidence>
<evidence type="ECO:0000313" key="14">
    <source>
        <dbReference type="Proteomes" id="UP001556367"/>
    </source>
</evidence>
<dbReference type="Pfam" id="PF00675">
    <property type="entry name" value="Peptidase_M16"/>
    <property type="match status" value="1"/>
</dbReference>
<keyword evidence="2" id="KW-0813">Transport</keyword>
<reference evidence="14" key="1">
    <citation type="submission" date="2024-06" db="EMBL/GenBank/DDBJ databases">
        <title>Multi-omics analyses provide insights into the biosynthesis of the anticancer antibiotic pleurotin in Hohenbuehelia grisea.</title>
        <authorList>
            <person name="Weaver J.A."/>
            <person name="Alberti F."/>
        </authorList>
    </citation>
    <scope>NUCLEOTIDE SEQUENCE [LARGE SCALE GENOMIC DNA]</scope>
    <source>
        <strain evidence="14">T-177</strain>
    </source>
</reference>
<dbReference type="PANTHER" id="PTHR11851:SF209">
    <property type="entry name" value="CYTOCHROME B-C1 COMPLEX SUBUNIT 2, MITOCHONDRIAL"/>
    <property type="match status" value="1"/>
</dbReference>
<evidence type="ECO:0000259" key="11">
    <source>
        <dbReference type="Pfam" id="PF00675"/>
    </source>
</evidence>
<dbReference type="SUPFAM" id="SSF63411">
    <property type="entry name" value="LuxS/MPP-like metallohydrolase"/>
    <property type="match status" value="2"/>
</dbReference>
<proteinExistence type="inferred from homology"/>
<keyword evidence="4" id="KW-0999">Mitochondrion inner membrane</keyword>
<keyword evidence="5" id="KW-0809">Transit peptide</keyword>
<evidence type="ECO:0000256" key="1">
    <source>
        <dbReference type="ARBA" id="ARBA00004443"/>
    </source>
</evidence>
<evidence type="ECO:0000256" key="6">
    <source>
        <dbReference type="ARBA" id="ARBA00022982"/>
    </source>
</evidence>
<keyword evidence="3" id="KW-0679">Respiratory chain</keyword>
<feature type="domain" description="Peptidase M16 C-terminal" evidence="12">
    <location>
        <begin position="177"/>
        <end position="347"/>
    </location>
</feature>
<evidence type="ECO:0000256" key="10">
    <source>
        <dbReference type="ARBA" id="ARBA00040751"/>
    </source>
</evidence>
<keyword evidence="6" id="KW-0249">Electron transport</keyword>
<accession>A0ABR3JAB4</accession>
<evidence type="ECO:0000256" key="8">
    <source>
        <dbReference type="ARBA" id="ARBA00023136"/>
    </source>
</evidence>
<dbReference type="PANTHER" id="PTHR11851">
    <property type="entry name" value="METALLOPROTEASE"/>
    <property type="match status" value="1"/>
</dbReference>
<dbReference type="Pfam" id="PF05193">
    <property type="entry name" value="Peptidase_M16_C"/>
    <property type="match status" value="1"/>
</dbReference>
<dbReference type="InterPro" id="IPR011249">
    <property type="entry name" value="Metalloenz_LuxS/M16"/>
</dbReference>
<keyword evidence="7" id="KW-0496">Mitochondrion</keyword>
<comment type="subcellular location">
    <subcellularLocation>
        <location evidence="1">Mitochondrion inner membrane</location>
        <topology evidence="1">Peripheral membrane protein</topology>
        <orientation evidence="1">Matrix side</orientation>
    </subcellularLocation>
</comment>
<dbReference type="InterPro" id="IPR007863">
    <property type="entry name" value="Peptidase_M16_C"/>
</dbReference>
<keyword evidence="8" id="KW-0472">Membrane</keyword>
<evidence type="ECO:0000256" key="7">
    <source>
        <dbReference type="ARBA" id="ARBA00023128"/>
    </source>
</evidence>
<evidence type="ECO:0000256" key="4">
    <source>
        <dbReference type="ARBA" id="ARBA00022792"/>
    </source>
</evidence>
<gene>
    <name evidence="13" type="ORF">HGRIS_006882</name>
</gene>
<evidence type="ECO:0000256" key="5">
    <source>
        <dbReference type="ARBA" id="ARBA00022946"/>
    </source>
</evidence>
<dbReference type="Gene3D" id="3.30.830.10">
    <property type="entry name" value="Metalloenzyme, LuxS/M16 peptidase-like"/>
    <property type="match status" value="2"/>
</dbReference>
<protein>
    <recommendedName>
        <fullName evidence="10">Cytochrome b-c1 complex subunit 2, mitochondrial</fullName>
    </recommendedName>
</protein>
<keyword evidence="14" id="KW-1185">Reference proteome</keyword>